<name>A0ABR4BMM3_9LECA</name>
<reference evidence="2 3" key="1">
    <citation type="submission" date="2024-09" db="EMBL/GenBank/DDBJ databases">
        <title>Rethinking Asexuality: The Enigmatic Case of Functional Sexual Genes in Lepraria (Stereocaulaceae).</title>
        <authorList>
            <person name="Doellman M."/>
            <person name="Sun Y."/>
            <person name="Barcenas-Pena A."/>
            <person name="Lumbsch H.T."/>
            <person name="Grewe F."/>
        </authorList>
    </citation>
    <scope>NUCLEOTIDE SEQUENCE [LARGE SCALE GENOMIC DNA]</scope>
    <source>
        <strain evidence="2 3">Grewe 0041</strain>
    </source>
</reference>
<organism evidence="2 3">
    <name type="scientific">Lepraria finkii</name>
    <dbReference type="NCBI Taxonomy" id="1340010"/>
    <lineage>
        <taxon>Eukaryota</taxon>
        <taxon>Fungi</taxon>
        <taxon>Dikarya</taxon>
        <taxon>Ascomycota</taxon>
        <taxon>Pezizomycotina</taxon>
        <taxon>Lecanoromycetes</taxon>
        <taxon>OSLEUM clade</taxon>
        <taxon>Lecanoromycetidae</taxon>
        <taxon>Lecanorales</taxon>
        <taxon>Lecanorineae</taxon>
        <taxon>Stereocaulaceae</taxon>
        <taxon>Lepraria</taxon>
    </lineage>
</organism>
<evidence type="ECO:0000313" key="3">
    <source>
        <dbReference type="Proteomes" id="UP001590951"/>
    </source>
</evidence>
<dbReference type="EMBL" id="JBHFEH010000005">
    <property type="protein sequence ID" value="KAL2057188.1"/>
    <property type="molecule type" value="Genomic_DNA"/>
</dbReference>
<sequence>MAETIAIPCLISSIVSLFKIGSRVARRLKEFKEEADELSGTLQSIKVRLPLIIDVVQRIQRQVQDEMVGEATAQALMPVVEACKKRVAKVEAIIIKVLPAEGASSWERHVMAVNIFSYDKDIEQISTSLEAHVCILTYHQVSITSDLSRKSLAFRNFPTLPLEKSDTLGEKPAFMVSFARDDAFVGRETILTEVGQKLRAEPGRAGLTGIGGVGLKLPLDTATVIISNMRQSLLFAHPAHGVILPRWLVGRGSPSKAKPLQLEVSVS</sequence>
<proteinExistence type="predicted"/>
<evidence type="ECO:0000259" key="1">
    <source>
        <dbReference type="Pfam" id="PF17107"/>
    </source>
</evidence>
<comment type="caution">
    <text evidence="2">The sequence shown here is derived from an EMBL/GenBank/DDBJ whole genome shotgun (WGS) entry which is preliminary data.</text>
</comment>
<evidence type="ECO:0000313" key="2">
    <source>
        <dbReference type="EMBL" id="KAL2057188.1"/>
    </source>
</evidence>
<dbReference type="Proteomes" id="UP001590951">
    <property type="component" value="Unassembled WGS sequence"/>
</dbReference>
<dbReference type="InterPro" id="IPR031352">
    <property type="entry name" value="SesA"/>
</dbReference>
<keyword evidence="3" id="KW-1185">Reference proteome</keyword>
<accession>A0ABR4BMM3</accession>
<protein>
    <recommendedName>
        <fullName evidence="1">NACHT-NTPase and P-loop NTPases N-terminal domain-containing protein</fullName>
    </recommendedName>
</protein>
<feature type="domain" description="NACHT-NTPase and P-loop NTPases N-terminal" evidence="1">
    <location>
        <begin position="11"/>
        <end position="136"/>
    </location>
</feature>
<dbReference type="Pfam" id="PF17107">
    <property type="entry name" value="SesA"/>
    <property type="match status" value="1"/>
</dbReference>
<gene>
    <name evidence="2" type="ORF">ABVK25_002241</name>
</gene>